<dbReference type="GO" id="GO:0008540">
    <property type="term" value="C:proteasome regulatory particle, base subcomplex"/>
    <property type="evidence" value="ECO:0007669"/>
    <property type="project" value="TreeGrafter"/>
</dbReference>
<reference evidence="3" key="1">
    <citation type="submission" date="2023-03" db="EMBL/GenBank/DDBJ databases">
        <title>Massive genome expansion in bonnet fungi (Mycena s.s.) driven by repeated elements and novel gene families across ecological guilds.</title>
        <authorList>
            <consortium name="Lawrence Berkeley National Laboratory"/>
            <person name="Harder C.B."/>
            <person name="Miyauchi S."/>
            <person name="Viragh M."/>
            <person name="Kuo A."/>
            <person name="Thoen E."/>
            <person name="Andreopoulos B."/>
            <person name="Lu D."/>
            <person name="Skrede I."/>
            <person name="Drula E."/>
            <person name="Henrissat B."/>
            <person name="Morin E."/>
            <person name="Kohler A."/>
            <person name="Barry K."/>
            <person name="LaButti K."/>
            <person name="Morin E."/>
            <person name="Salamov A."/>
            <person name="Lipzen A."/>
            <person name="Mereny Z."/>
            <person name="Hegedus B."/>
            <person name="Baldrian P."/>
            <person name="Stursova M."/>
            <person name="Weitz H."/>
            <person name="Taylor A."/>
            <person name="Grigoriev I.V."/>
            <person name="Nagy L.G."/>
            <person name="Martin F."/>
            <person name="Kauserud H."/>
        </authorList>
    </citation>
    <scope>NUCLEOTIDE SEQUENCE</scope>
    <source>
        <strain evidence="3">CBHHK200</strain>
    </source>
</reference>
<keyword evidence="1" id="KW-0677">Repeat</keyword>
<name>A0AAD6TE82_9AGAR</name>
<keyword evidence="4" id="KW-1185">Reference proteome</keyword>
<organism evidence="3 4">
    <name type="scientific">Mycena alexandri</name>
    <dbReference type="NCBI Taxonomy" id="1745969"/>
    <lineage>
        <taxon>Eukaryota</taxon>
        <taxon>Fungi</taxon>
        <taxon>Dikarya</taxon>
        <taxon>Basidiomycota</taxon>
        <taxon>Agaricomycotina</taxon>
        <taxon>Agaricomycetes</taxon>
        <taxon>Agaricomycetidae</taxon>
        <taxon>Agaricales</taxon>
        <taxon>Marasmiineae</taxon>
        <taxon>Mycenaceae</taxon>
        <taxon>Mycena</taxon>
    </lineage>
</organism>
<dbReference type="GO" id="GO:0034515">
    <property type="term" value="C:proteasome storage granule"/>
    <property type="evidence" value="ECO:0007669"/>
    <property type="project" value="TreeGrafter"/>
</dbReference>
<keyword evidence="2" id="KW-1133">Transmembrane helix</keyword>
<protein>
    <submittedName>
        <fullName evidence="3">Uncharacterized protein</fullName>
    </submittedName>
</protein>
<dbReference type="Proteomes" id="UP001218188">
    <property type="component" value="Unassembled WGS sequence"/>
</dbReference>
<dbReference type="AlphaFoldDB" id="A0AAD6TE82"/>
<dbReference type="PANTHER" id="PTHR10943">
    <property type="entry name" value="26S PROTEASOME NON-ATPASE REGULATORY SUBUNIT"/>
    <property type="match status" value="1"/>
</dbReference>
<keyword evidence="2" id="KW-0472">Membrane</keyword>
<dbReference type="PANTHER" id="PTHR10943:SF1">
    <property type="entry name" value="26S PROTEASOME NON-ATPASE REGULATORY SUBUNIT 2"/>
    <property type="match status" value="1"/>
</dbReference>
<evidence type="ECO:0000256" key="1">
    <source>
        <dbReference type="ARBA" id="ARBA00022737"/>
    </source>
</evidence>
<dbReference type="GO" id="GO:0005634">
    <property type="term" value="C:nucleus"/>
    <property type="evidence" value="ECO:0007669"/>
    <property type="project" value="TreeGrafter"/>
</dbReference>
<comment type="caution">
    <text evidence="3">The sequence shown here is derived from an EMBL/GenBank/DDBJ whole genome shotgun (WGS) entry which is preliminary data.</text>
</comment>
<dbReference type="EMBL" id="JARJCM010000013">
    <property type="protein sequence ID" value="KAJ7042327.1"/>
    <property type="molecule type" value="Genomic_DNA"/>
</dbReference>
<evidence type="ECO:0000313" key="3">
    <source>
        <dbReference type="EMBL" id="KAJ7042327.1"/>
    </source>
</evidence>
<sequence length="191" mass="21443">MIYFDAQPRGTLCYGVLRSNFGLSLWDTDLGLSHVDKYTYPSEEYIKAGVLLANGILNSSTHRSGRRQRQQLLIPHVSDDGVLIEIVSLVTLVLEFIFVGSKNSEITGTILQTLVEKAERSDTGLDEKWAWYMALGLGLLYFGGVHLVEYWTLPSARRSVGKIHELCCLADKTRTSFLKERTCSPGLLMRL</sequence>
<dbReference type="Gene3D" id="1.25.10.10">
    <property type="entry name" value="Leucine-rich Repeat Variant"/>
    <property type="match status" value="1"/>
</dbReference>
<dbReference type="InterPro" id="IPR011989">
    <property type="entry name" value="ARM-like"/>
</dbReference>
<accession>A0AAD6TE82</accession>
<keyword evidence="2" id="KW-0812">Transmembrane</keyword>
<evidence type="ECO:0000256" key="2">
    <source>
        <dbReference type="SAM" id="Phobius"/>
    </source>
</evidence>
<feature type="transmembrane region" description="Helical" evidence="2">
    <location>
        <begin position="129"/>
        <end position="148"/>
    </location>
</feature>
<proteinExistence type="predicted"/>
<evidence type="ECO:0000313" key="4">
    <source>
        <dbReference type="Proteomes" id="UP001218188"/>
    </source>
</evidence>
<dbReference type="GO" id="GO:0043161">
    <property type="term" value="P:proteasome-mediated ubiquitin-dependent protein catabolic process"/>
    <property type="evidence" value="ECO:0007669"/>
    <property type="project" value="TreeGrafter"/>
</dbReference>
<gene>
    <name evidence="3" type="ORF">C8F04DRAFT_1252305</name>
</gene>